<proteinExistence type="predicted"/>
<dbReference type="InterPro" id="IPR039299">
    <property type="entry name" value="SEOA"/>
</dbReference>
<comment type="caution">
    <text evidence="2">The sequence shown here is derived from an EMBL/GenBank/DDBJ whole genome shotgun (WGS) entry which is preliminary data.</text>
</comment>
<gene>
    <name evidence="2" type="ORF">I3842_09G167600</name>
</gene>
<dbReference type="Pfam" id="PF14576">
    <property type="entry name" value="SEO_N"/>
    <property type="match status" value="1"/>
</dbReference>
<name>A0A922E5C2_CARIL</name>
<reference evidence="2" key="1">
    <citation type="submission" date="2021-01" db="EMBL/GenBank/DDBJ databases">
        <authorList>
            <person name="Lovell J.T."/>
            <person name="Bentley N."/>
            <person name="Bhattarai G."/>
            <person name="Jenkins J.W."/>
            <person name="Sreedasyam A."/>
            <person name="Alarcon Y."/>
            <person name="Bock C."/>
            <person name="Boston L."/>
            <person name="Carlson J."/>
            <person name="Cervantes K."/>
            <person name="Clermont K."/>
            <person name="Krom N."/>
            <person name="Kubenka K."/>
            <person name="Mamidi S."/>
            <person name="Mattison C."/>
            <person name="Monteros M."/>
            <person name="Pisani C."/>
            <person name="Plott C."/>
            <person name="Rajasekar S."/>
            <person name="Rhein H.S."/>
            <person name="Rohla C."/>
            <person name="Song M."/>
            <person name="Hilaire R.S."/>
            <person name="Shu S."/>
            <person name="Wells L."/>
            <person name="Wang X."/>
            <person name="Webber J."/>
            <person name="Heerema R.J."/>
            <person name="Klein P."/>
            <person name="Conner P."/>
            <person name="Grauke L."/>
            <person name="Grimwood J."/>
            <person name="Schmutz J."/>
            <person name="Randall J.J."/>
        </authorList>
    </citation>
    <scope>NUCLEOTIDE SEQUENCE</scope>
    <source>
        <tissue evidence="2">Leaf</tissue>
    </source>
</reference>
<dbReference type="AlphaFoldDB" id="A0A922E5C2"/>
<dbReference type="PANTHER" id="PTHR33232:SF18">
    <property type="entry name" value="PROTEIN SIEVE ELEMENT OCCLUSION B-LIKE"/>
    <property type="match status" value="1"/>
</dbReference>
<accession>A0A922E5C2</accession>
<organism evidence="2 3">
    <name type="scientific">Carya illinoinensis</name>
    <name type="common">Pecan</name>
    <dbReference type="NCBI Taxonomy" id="32201"/>
    <lineage>
        <taxon>Eukaryota</taxon>
        <taxon>Viridiplantae</taxon>
        <taxon>Streptophyta</taxon>
        <taxon>Embryophyta</taxon>
        <taxon>Tracheophyta</taxon>
        <taxon>Spermatophyta</taxon>
        <taxon>Magnoliopsida</taxon>
        <taxon>eudicotyledons</taxon>
        <taxon>Gunneridae</taxon>
        <taxon>Pentapetalae</taxon>
        <taxon>rosids</taxon>
        <taxon>fabids</taxon>
        <taxon>Fagales</taxon>
        <taxon>Juglandaceae</taxon>
        <taxon>Carya</taxon>
    </lineage>
</organism>
<evidence type="ECO:0000313" key="2">
    <source>
        <dbReference type="EMBL" id="KAG6696809.1"/>
    </source>
</evidence>
<dbReference type="GO" id="GO:0010088">
    <property type="term" value="P:phloem development"/>
    <property type="evidence" value="ECO:0007669"/>
    <property type="project" value="InterPro"/>
</dbReference>
<dbReference type="EMBL" id="CM031833">
    <property type="protein sequence ID" value="KAG6696809.1"/>
    <property type="molecule type" value="Genomic_DNA"/>
</dbReference>
<dbReference type="InterPro" id="IPR027942">
    <property type="entry name" value="SEO_N"/>
</dbReference>
<dbReference type="Proteomes" id="UP000811246">
    <property type="component" value="Chromosome 9"/>
</dbReference>
<protein>
    <recommendedName>
        <fullName evidence="1">Sieve element occlusion N-terminal domain-containing protein</fullName>
    </recommendedName>
</protein>
<evidence type="ECO:0000313" key="3">
    <source>
        <dbReference type="Proteomes" id="UP000811246"/>
    </source>
</evidence>
<dbReference type="PANTHER" id="PTHR33232">
    <property type="entry name" value="PROTEIN SIEVE ELEMENT OCCLUSION B-LIKE"/>
    <property type="match status" value="1"/>
</dbReference>
<feature type="domain" description="Sieve element occlusion N-terminal" evidence="1">
    <location>
        <begin position="26"/>
        <end position="297"/>
    </location>
</feature>
<sequence length="628" mass="71973">MSSNEIVDREQPCSNGVLLSLITSMSDGQLLSQIYETHLPPIQIFDPTSLFTHIKEVLYLATHIVDNALLGTRDLESLEGQESWNMADMYNHLSCTIEQISSELAVKSPDGASELRKTSMSILKNVSSYSWAAKAVLTLAAFALDYGDFWTLSQLQSLDQLAKAVGIEKVLAHDPPLKRPDLQKWEKEIGEVSNLIKDTLEVIEFVVELERLSELADTYGNILALTTAKDCIPLHAYWAIITIVACTTQMFYLSSDNSDKELELSPLTQQMNLTLNLLKKNIKDCHQQIAEVKKYQQEEEVPEIPKILDGFKAMIFAEENLQPVVLTDGSTNKMVSLDVLKKKNVLLFVSDIDISVEEISILKPIFDGTRTDDQYKIVWIPMVEQWTDDTQTKFEMLQSNMPWYIMQHFSKVVDIGDSFSTDQWWSLKNEPIVVNINPQGEVEHPNAVRMIRLWGMNSFPFTITAEKALTPPAPRKPRFRQLTVNIRQTGPWSVNLDEEEYRFFYGFTDIKCKQQFIRNMTNIFHDSTIKDSKTRIKWYWIGEGNKKEDVQKLVSGKHDPKKILLPFKTDSGWVELRKGPDTILGDKGTTIMKVLEKFKDWKEFLDDFGFDHCFRDCHIKLQKALPPN</sequence>
<evidence type="ECO:0000259" key="1">
    <source>
        <dbReference type="Pfam" id="PF14576"/>
    </source>
</evidence>